<dbReference type="Proteomes" id="UP001194580">
    <property type="component" value="Unassembled WGS sequence"/>
</dbReference>
<protein>
    <submittedName>
        <fullName evidence="2">Uncharacterized protein</fullName>
    </submittedName>
</protein>
<evidence type="ECO:0000256" key="1">
    <source>
        <dbReference type="SAM" id="SignalP"/>
    </source>
</evidence>
<dbReference type="EMBL" id="JAAAIL010001516">
    <property type="protein sequence ID" value="KAG0268509.1"/>
    <property type="molecule type" value="Genomic_DNA"/>
</dbReference>
<comment type="caution">
    <text evidence="2">The sequence shown here is derived from an EMBL/GenBank/DDBJ whole genome shotgun (WGS) entry which is preliminary data.</text>
</comment>
<sequence>MKITAAAIFALCAPSLAFGLVGNDWRFDRAPADGLSDITFPFNIGKAPHKSGYYFAQQFNFHNVAEVGYTGLQPREDKQGNSIVHAAFSSFQGGTTTKHPNCYQGADGGPGVSCAVDIKGNYTHNYNLVVKNTRGTTWRGTLVDKVTRVSTVVGEWTLPAGAGKLVNGQVGFVEYYTWNGQPSHTCDSLPYTRAIFYNPTSNTKGASGGKVTKVYEYGDCVGKVDYSAEQKSKRFDIKVGFRKPKTA</sequence>
<organism evidence="2 3">
    <name type="scientific">Linnemannia exigua</name>
    <dbReference type="NCBI Taxonomy" id="604196"/>
    <lineage>
        <taxon>Eukaryota</taxon>
        <taxon>Fungi</taxon>
        <taxon>Fungi incertae sedis</taxon>
        <taxon>Mucoromycota</taxon>
        <taxon>Mortierellomycotina</taxon>
        <taxon>Mortierellomycetes</taxon>
        <taxon>Mortierellales</taxon>
        <taxon>Mortierellaceae</taxon>
        <taxon>Linnemannia</taxon>
    </lineage>
</organism>
<keyword evidence="1" id="KW-0732">Signal</keyword>
<feature type="signal peptide" evidence="1">
    <location>
        <begin position="1"/>
        <end position="19"/>
    </location>
</feature>
<name>A0AAD4D5I2_9FUNG</name>
<keyword evidence="3" id="KW-1185">Reference proteome</keyword>
<proteinExistence type="predicted"/>
<gene>
    <name evidence="2" type="ORF">BGZ95_002434</name>
</gene>
<evidence type="ECO:0000313" key="3">
    <source>
        <dbReference type="Proteomes" id="UP001194580"/>
    </source>
</evidence>
<feature type="chain" id="PRO_5042150497" evidence="1">
    <location>
        <begin position="20"/>
        <end position="247"/>
    </location>
</feature>
<evidence type="ECO:0000313" key="2">
    <source>
        <dbReference type="EMBL" id="KAG0268509.1"/>
    </source>
</evidence>
<dbReference type="AlphaFoldDB" id="A0AAD4D5I2"/>
<reference evidence="2" key="1">
    <citation type="journal article" date="2020" name="Fungal Divers.">
        <title>Resolving the Mortierellaceae phylogeny through synthesis of multi-gene phylogenetics and phylogenomics.</title>
        <authorList>
            <person name="Vandepol N."/>
            <person name="Liber J."/>
            <person name="Desiro A."/>
            <person name="Na H."/>
            <person name="Kennedy M."/>
            <person name="Barry K."/>
            <person name="Grigoriev I.V."/>
            <person name="Miller A.N."/>
            <person name="O'Donnell K."/>
            <person name="Stajich J.E."/>
            <person name="Bonito G."/>
        </authorList>
    </citation>
    <scope>NUCLEOTIDE SEQUENCE</scope>
    <source>
        <strain evidence="2">NRRL 28262</strain>
    </source>
</reference>
<accession>A0AAD4D5I2</accession>